<proteinExistence type="inferred from homology"/>
<comment type="caution">
    <text evidence="3">The sequence shown here is derived from an EMBL/GenBank/DDBJ whole genome shotgun (WGS) entry which is preliminary data.</text>
</comment>
<dbReference type="InterPro" id="IPR014729">
    <property type="entry name" value="Rossmann-like_a/b/a_fold"/>
</dbReference>
<evidence type="ECO:0000256" key="1">
    <source>
        <dbReference type="ARBA" id="ARBA00008791"/>
    </source>
</evidence>
<sequence length="145" mass="16226">MFKKILVPVDIDYPKASKAVYDNAAELASQSEAQIRIVSVMPGFTMPIVASFVTQEIKKEARAHFQQALDDFVTANCQGSNVSYKVLVGKHYEEILKMADKWGADLIVVYHNRSRTVNEAFSSTCAQRVVKDANCSVLRLRNLLN</sequence>
<reference evidence="3" key="1">
    <citation type="submission" date="2020-07" db="EMBL/GenBank/DDBJ databases">
        <title>Severe corrosion of carbon steel in oil field produced water can be linked to methanogenic archaea containing a special type of NiFe hydrogenase.</title>
        <authorList>
            <person name="Lahme S."/>
            <person name="Mand J."/>
            <person name="Longwell J."/>
            <person name="Smith R."/>
            <person name="Enning D."/>
        </authorList>
    </citation>
    <scope>NUCLEOTIDE SEQUENCE</scope>
    <source>
        <strain evidence="3">MIC098Bin6</strain>
    </source>
</reference>
<dbReference type="EMBL" id="JACCQK010000500">
    <property type="protein sequence ID" value="MBG0779925.1"/>
    <property type="molecule type" value="Genomic_DNA"/>
</dbReference>
<organism evidence="3 4">
    <name type="scientific">Desulfotignum balticum</name>
    <dbReference type="NCBI Taxonomy" id="115781"/>
    <lineage>
        <taxon>Bacteria</taxon>
        <taxon>Pseudomonadati</taxon>
        <taxon>Thermodesulfobacteriota</taxon>
        <taxon>Desulfobacteria</taxon>
        <taxon>Desulfobacterales</taxon>
        <taxon>Desulfobacteraceae</taxon>
        <taxon>Desulfotignum</taxon>
    </lineage>
</organism>
<accession>A0A931G926</accession>
<dbReference type="PANTHER" id="PTHR46268:SF6">
    <property type="entry name" value="UNIVERSAL STRESS PROTEIN UP12"/>
    <property type="match status" value="1"/>
</dbReference>
<dbReference type="PANTHER" id="PTHR46268">
    <property type="entry name" value="STRESS RESPONSE PROTEIN NHAX"/>
    <property type="match status" value="1"/>
</dbReference>
<evidence type="ECO:0000259" key="2">
    <source>
        <dbReference type="Pfam" id="PF00582"/>
    </source>
</evidence>
<dbReference type="Pfam" id="PF00582">
    <property type="entry name" value="Usp"/>
    <property type="match status" value="1"/>
</dbReference>
<dbReference type="InterPro" id="IPR006016">
    <property type="entry name" value="UspA"/>
</dbReference>
<dbReference type="Proteomes" id="UP000706172">
    <property type="component" value="Unassembled WGS sequence"/>
</dbReference>
<evidence type="ECO:0000313" key="3">
    <source>
        <dbReference type="EMBL" id="MBG0779925.1"/>
    </source>
</evidence>
<comment type="similarity">
    <text evidence="1">Belongs to the universal stress protein A family.</text>
</comment>
<dbReference type="SUPFAM" id="SSF52402">
    <property type="entry name" value="Adenine nucleotide alpha hydrolases-like"/>
    <property type="match status" value="1"/>
</dbReference>
<feature type="domain" description="UspA" evidence="2">
    <location>
        <begin position="1"/>
        <end position="139"/>
    </location>
</feature>
<dbReference type="CDD" id="cd00293">
    <property type="entry name" value="USP-like"/>
    <property type="match status" value="1"/>
</dbReference>
<dbReference type="Gene3D" id="3.40.50.620">
    <property type="entry name" value="HUPs"/>
    <property type="match status" value="1"/>
</dbReference>
<evidence type="ECO:0000313" key="4">
    <source>
        <dbReference type="Proteomes" id="UP000706172"/>
    </source>
</evidence>
<dbReference type="AlphaFoldDB" id="A0A931G926"/>
<gene>
    <name evidence="3" type="ORF">H0S81_08370</name>
</gene>
<name>A0A931G926_9BACT</name>
<protein>
    <submittedName>
        <fullName evidence="3">Universal stress protein</fullName>
    </submittedName>
</protein>